<sequence length="379" mass="41573">MTVHLRLLLSMKFLHPSPRLRPAFTLIELLVVIAIIGILVGLLLPAVQAAREAARRMSCSNNFRQIGLALHNYESAFKMLPPIGNIDTDFAVQARILPFIEQSGLDDELAFNVPAFGGNWAGKVPHPKNEEAFSRTLEVYLCPSDPAPATTVVSVSGVDYSYGGVNYMVSYGSNRNQNYDFRWKTDGMFFVPHGVKFNHVFDGLSNTVVMSETVRAQGEDRTLPAGELPPKPYSYTLNGSSGVSSALNDRQGMLATGGEWSSYVDTHGMIDDAPVETFWDTFTSWRGGSSPAIRGRGMSWAFNGAINSMTNGYLPPNSHTPDIVTHWTGYFAPRSYHTGGAMLCFADGSVHFLSESTDVELHRDLHSANGREVLQGFNP</sequence>
<dbReference type="Pfam" id="PF07596">
    <property type="entry name" value="SBP_bac_10"/>
    <property type="match status" value="1"/>
</dbReference>
<proteinExistence type="predicted"/>
<dbReference type="InterPro" id="IPR045584">
    <property type="entry name" value="Pilin-like"/>
</dbReference>
<dbReference type="InterPro" id="IPR012902">
    <property type="entry name" value="N_methyl_site"/>
</dbReference>
<dbReference type="Gene3D" id="3.30.700.10">
    <property type="entry name" value="Glycoprotein, Type 4 Pilin"/>
    <property type="match status" value="1"/>
</dbReference>
<keyword evidence="3" id="KW-1185">Reference proteome</keyword>
<dbReference type="PANTHER" id="PTHR30093:SF2">
    <property type="entry name" value="TYPE II SECRETION SYSTEM PROTEIN H"/>
    <property type="match status" value="1"/>
</dbReference>
<dbReference type="NCBIfam" id="TIGR02532">
    <property type="entry name" value="IV_pilin_GFxxxE"/>
    <property type="match status" value="1"/>
</dbReference>
<reference evidence="2 3" key="1">
    <citation type="submission" date="2019-02" db="EMBL/GenBank/DDBJ databases">
        <title>Deep-cultivation of Planctomycetes and their phenomic and genomic characterization uncovers novel biology.</title>
        <authorList>
            <person name="Wiegand S."/>
            <person name="Jogler M."/>
            <person name="Boedeker C."/>
            <person name="Pinto D."/>
            <person name="Vollmers J."/>
            <person name="Rivas-Marin E."/>
            <person name="Kohn T."/>
            <person name="Peeters S.H."/>
            <person name="Heuer A."/>
            <person name="Rast P."/>
            <person name="Oberbeckmann S."/>
            <person name="Bunk B."/>
            <person name="Jeske O."/>
            <person name="Meyerdierks A."/>
            <person name="Storesund J.E."/>
            <person name="Kallscheuer N."/>
            <person name="Luecker S."/>
            <person name="Lage O.M."/>
            <person name="Pohl T."/>
            <person name="Merkel B.J."/>
            <person name="Hornburger P."/>
            <person name="Mueller R.-W."/>
            <person name="Bruemmer F."/>
            <person name="Labrenz M."/>
            <person name="Spormann A.M."/>
            <person name="Op Den Camp H."/>
            <person name="Overmann J."/>
            <person name="Amann R."/>
            <person name="Jetten M.S.M."/>
            <person name="Mascher T."/>
            <person name="Medema M.H."/>
            <person name="Devos D.P."/>
            <person name="Kaster A.-K."/>
            <person name="Ovreas L."/>
            <person name="Rohde M."/>
            <person name="Galperin M.Y."/>
            <person name="Jogler C."/>
        </authorList>
    </citation>
    <scope>NUCLEOTIDE SEQUENCE [LARGE SCALE GENOMIC DNA]</scope>
    <source>
        <strain evidence="2 3">Pla22</strain>
    </source>
</reference>
<dbReference type="NCBIfam" id="TIGR04294">
    <property type="entry name" value="pre_pil_HX9DG"/>
    <property type="match status" value="1"/>
</dbReference>
<gene>
    <name evidence="2" type="ORF">Pla22_32350</name>
</gene>
<dbReference type="SUPFAM" id="SSF54523">
    <property type="entry name" value="Pili subunits"/>
    <property type="match status" value="1"/>
</dbReference>
<feature type="domain" description="DUF1559" evidence="1">
    <location>
        <begin position="48"/>
        <end position="360"/>
    </location>
</feature>
<evidence type="ECO:0000259" key="1">
    <source>
        <dbReference type="Pfam" id="PF07596"/>
    </source>
</evidence>
<evidence type="ECO:0000313" key="3">
    <source>
        <dbReference type="Proteomes" id="UP000316598"/>
    </source>
</evidence>
<name>A0A5C5WL50_9BACT</name>
<dbReference type="InterPro" id="IPR027558">
    <property type="entry name" value="Pre_pil_HX9DG_C"/>
</dbReference>
<dbReference type="PANTHER" id="PTHR30093">
    <property type="entry name" value="GENERAL SECRETION PATHWAY PROTEIN G"/>
    <property type="match status" value="1"/>
</dbReference>
<dbReference type="Pfam" id="PF07963">
    <property type="entry name" value="N_methyl"/>
    <property type="match status" value="1"/>
</dbReference>
<dbReference type="InterPro" id="IPR011453">
    <property type="entry name" value="DUF1559"/>
</dbReference>
<comment type="caution">
    <text evidence="2">The sequence shown here is derived from an EMBL/GenBank/DDBJ whole genome shotgun (WGS) entry which is preliminary data.</text>
</comment>
<evidence type="ECO:0000313" key="2">
    <source>
        <dbReference type="EMBL" id="TWT50492.1"/>
    </source>
</evidence>
<dbReference type="AlphaFoldDB" id="A0A5C5WL50"/>
<accession>A0A5C5WL50</accession>
<protein>
    <recommendedName>
        <fullName evidence="1">DUF1559 domain-containing protein</fullName>
    </recommendedName>
</protein>
<dbReference type="EMBL" id="SJPI01000002">
    <property type="protein sequence ID" value="TWT50492.1"/>
    <property type="molecule type" value="Genomic_DNA"/>
</dbReference>
<dbReference type="Proteomes" id="UP000316598">
    <property type="component" value="Unassembled WGS sequence"/>
</dbReference>
<organism evidence="2 3">
    <name type="scientific">Rubripirellula amarantea</name>
    <dbReference type="NCBI Taxonomy" id="2527999"/>
    <lineage>
        <taxon>Bacteria</taxon>
        <taxon>Pseudomonadati</taxon>
        <taxon>Planctomycetota</taxon>
        <taxon>Planctomycetia</taxon>
        <taxon>Pirellulales</taxon>
        <taxon>Pirellulaceae</taxon>
        <taxon>Rubripirellula</taxon>
    </lineage>
</organism>